<evidence type="ECO:0000256" key="5">
    <source>
        <dbReference type="SAM" id="Phobius"/>
    </source>
</evidence>
<dbReference type="Pfam" id="PF04505">
    <property type="entry name" value="CD225"/>
    <property type="match status" value="1"/>
</dbReference>
<sequence>MNAYSAPGKIPNHLAWAIVSTIFSFCLCCGIPGLFTGIAAIVFAAKVNSKLNAGDLDGARQASNTAKILCWITTACAIIGIGYAIFNISTLGMDGFREAIEQGIQEAQRNQGG</sequence>
<evidence type="ECO:0000256" key="2">
    <source>
        <dbReference type="ARBA" id="ARBA00022692"/>
    </source>
</evidence>
<dbReference type="InterPro" id="IPR007593">
    <property type="entry name" value="CD225/Dispanin_fam"/>
</dbReference>
<dbReference type="RefSeq" id="WP_386821856.1">
    <property type="nucleotide sequence ID" value="NZ_JBHTIF010000001.1"/>
</dbReference>
<evidence type="ECO:0000313" key="7">
    <source>
        <dbReference type="Proteomes" id="UP001597110"/>
    </source>
</evidence>
<evidence type="ECO:0000256" key="1">
    <source>
        <dbReference type="ARBA" id="ARBA00004370"/>
    </source>
</evidence>
<feature type="transmembrane region" description="Helical" evidence="5">
    <location>
        <begin position="68"/>
        <end position="86"/>
    </location>
</feature>
<dbReference type="EMBL" id="JBHTIF010000001">
    <property type="protein sequence ID" value="MFD0724181.1"/>
    <property type="molecule type" value="Genomic_DNA"/>
</dbReference>
<keyword evidence="7" id="KW-1185">Reference proteome</keyword>
<evidence type="ECO:0000256" key="4">
    <source>
        <dbReference type="ARBA" id="ARBA00023136"/>
    </source>
</evidence>
<organism evidence="6 7">
    <name type="scientific">Lysobacter brunescens</name>
    <dbReference type="NCBI Taxonomy" id="262323"/>
    <lineage>
        <taxon>Bacteria</taxon>
        <taxon>Pseudomonadati</taxon>
        <taxon>Pseudomonadota</taxon>
        <taxon>Gammaproteobacteria</taxon>
        <taxon>Lysobacterales</taxon>
        <taxon>Lysobacteraceae</taxon>
        <taxon>Lysobacter</taxon>
    </lineage>
</organism>
<evidence type="ECO:0000256" key="3">
    <source>
        <dbReference type="ARBA" id="ARBA00022989"/>
    </source>
</evidence>
<protein>
    <submittedName>
        <fullName evidence="6">CD225/dispanin family protein</fullName>
    </submittedName>
</protein>
<proteinExistence type="predicted"/>
<name>A0ABW2Y6S4_9GAMM</name>
<reference evidence="7" key="1">
    <citation type="journal article" date="2019" name="Int. J. Syst. Evol. Microbiol.">
        <title>The Global Catalogue of Microorganisms (GCM) 10K type strain sequencing project: providing services to taxonomists for standard genome sequencing and annotation.</title>
        <authorList>
            <consortium name="The Broad Institute Genomics Platform"/>
            <consortium name="The Broad Institute Genome Sequencing Center for Infectious Disease"/>
            <person name="Wu L."/>
            <person name="Ma J."/>
        </authorList>
    </citation>
    <scope>NUCLEOTIDE SEQUENCE [LARGE SCALE GENOMIC DNA]</scope>
    <source>
        <strain evidence="7">CCUG 55585</strain>
    </source>
</reference>
<comment type="subcellular location">
    <subcellularLocation>
        <location evidence="1">Membrane</location>
    </subcellularLocation>
</comment>
<comment type="caution">
    <text evidence="6">The sequence shown here is derived from an EMBL/GenBank/DDBJ whole genome shotgun (WGS) entry which is preliminary data.</text>
</comment>
<dbReference type="InterPro" id="IPR051423">
    <property type="entry name" value="CD225/Dispanin"/>
</dbReference>
<dbReference type="Proteomes" id="UP001597110">
    <property type="component" value="Unassembled WGS sequence"/>
</dbReference>
<dbReference type="PANTHER" id="PTHR14948">
    <property type="entry name" value="NG5"/>
    <property type="match status" value="1"/>
</dbReference>
<gene>
    <name evidence="6" type="ORF">ACFQ0E_01080</name>
</gene>
<keyword evidence="2 5" id="KW-0812">Transmembrane</keyword>
<accession>A0ABW2Y6S4</accession>
<dbReference type="PANTHER" id="PTHR14948:SF44">
    <property type="entry name" value="PROLINE-RICH TRANSMEMBRANE PROTEIN 1-LIKE"/>
    <property type="match status" value="1"/>
</dbReference>
<evidence type="ECO:0000313" key="6">
    <source>
        <dbReference type="EMBL" id="MFD0724181.1"/>
    </source>
</evidence>
<feature type="transmembrane region" description="Helical" evidence="5">
    <location>
        <begin position="14"/>
        <end position="47"/>
    </location>
</feature>
<keyword evidence="4 5" id="KW-0472">Membrane</keyword>
<keyword evidence="3 5" id="KW-1133">Transmembrane helix</keyword>